<reference evidence="4" key="3">
    <citation type="journal article" date="2015" name="PLoS ONE">
        <title>Comprehensive Evaluation of Toxoplasma gondii VEG and Neospora caninum LIV Genomes with Tachyzoite Stage Transcriptome and Proteome Defines Novel Transcript Features.</title>
        <authorList>
            <person name="Ramaprasad A."/>
            <person name="Mourier T."/>
            <person name="Naeem R."/>
            <person name="Malas T.B."/>
            <person name="Moussa E."/>
            <person name="Panigrahi A."/>
            <person name="Vermont S.J."/>
            <person name="Otto T.D."/>
            <person name="Wastling J."/>
            <person name="Pain A."/>
        </authorList>
    </citation>
    <scope>NUCLEOTIDE SEQUENCE</scope>
    <source>
        <strain evidence="4">Liverpool</strain>
    </source>
</reference>
<name>F0JAW3_NEOCL</name>
<evidence type="ECO:0000313" key="4">
    <source>
        <dbReference type="EMBL" id="CEL71229.1"/>
    </source>
</evidence>
<protein>
    <submittedName>
        <fullName evidence="3">Uncharacterized protein</fullName>
    </submittedName>
</protein>
<accession>F0JAW3</accession>
<dbReference type="VEuPathDB" id="ToxoDB:NCLIV_068930"/>
<evidence type="ECO:0000313" key="3">
    <source>
        <dbReference type="EMBL" id="CCA30016.1"/>
    </source>
</evidence>
<sequence length="413" mass="47148">MLERERARSAQKDFLISQLENALTEIKEEVGGVVERKEALEEAVKEKTERAREMEERAETLEKRVQELEGALQKLEPEQKPGVSLSLPAASRFPSVSSPDEDGALQARIAKKDAEVARLEQQVARLSQLLATVEQNRGQELQSLTEQLAASQNKIKDLESEASGNQTKRSLWQGRQIAQLREELLLSDREKDSLHRELALKEEAEAALQELEFDKSREAACAEREGLTSRAEEVERHLQELRIERDMLQQRIAVLQRELETLGRVNEENACLADEVHRLQRKREELEEQLRLQRLAHDQVIVELQELQKVHEQTMALCSELTLERSEAVERTEAHQRRNLELESELSLMADRQHQILQELATTQRAQKQAEDDYFLLLRKMEDLTEQIAHAHANKTAASPSPGPSSPLNTTAA</sequence>
<feature type="coiled-coil region" evidence="1">
    <location>
        <begin position="16"/>
        <end position="78"/>
    </location>
</feature>
<organism>
    <name type="scientific">Neospora caninum (strain Liverpool)</name>
    <dbReference type="NCBI Taxonomy" id="572307"/>
    <lineage>
        <taxon>Eukaryota</taxon>
        <taxon>Sar</taxon>
        <taxon>Alveolata</taxon>
        <taxon>Apicomplexa</taxon>
        <taxon>Conoidasida</taxon>
        <taxon>Coccidia</taxon>
        <taxon>Eucoccidiorida</taxon>
        <taxon>Eimeriorina</taxon>
        <taxon>Sarcocystidae</taxon>
        <taxon>Neospora</taxon>
    </lineage>
</organism>
<gene>
    <name evidence="4" type="ORF">BN1204_068930</name>
    <name evidence="3" type="ORF">NCLIV_068930</name>
</gene>
<feature type="region of interest" description="Disordered" evidence="2">
    <location>
        <begin position="389"/>
        <end position="413"/>
    </location>
</feature>
<evidence type="ECO:0000256" key="2">
    <source>
        <dbReference type="SAM" id="MobiDB-lite"/>
    </source>
</evidence>
<evidence type="ECO:0000256" key="1">
    <source>
        <dbReference type="SAM" id="Coils"/>
    </source>
</evidence>
<dbReference type="EMBL" id="LN714488">
    <property type="protein sequence ID" value="CEL71229.1"/>
    <property type="molecule type" value="Genomic_DNA"/>
</dbReference>
<feature type="coiled-coil region" evidence="1">
    <location>
        <begin position="109"/>
        <end position="296"/>
    </location>
</feature>
<keyword evidence="1" id="KW-0175">Coiled coil</keyword>
<reference evidence="3" key="1">
    <citation type="submission" date="2011-03" db="EMBL/GenBank/DDBJ databases">
        <title>Comparative genomics and transcriptomics of Neospora caninum and Toxoplasma gondii.</title>
        <authorList>
            <person name="Reid A.J."/>
            <person name="Sohal A."/>
            <person name="Harris D."/>
            <person name="Quail M."/>
            <person name="Sanders M."/>
            <person name="Berriman M."/>
            <person name="Wastling J.M."/>
            <person name="Pain A."/>
        </authorList>
    </citation>
    <scope>NUCLEOTIDE SEQUENCE</scope>
    <source>
        <strain evidence="3">Liverpool</strain>
    </source>
</reference>
<reference evidence="3" key="2">
    <citation type="submission" date="2011-03" db="EMBL/GenBank/DDBJ databases">
        <authorList>
            <person name="Aslett M."/>
        </authorList>
    </citation>
    <scope>NUCLEOTIDE SEQUENCE</scope>
    <source>
        <strain evidence="3">Liverpool</strain>
    </source>
</reference>
<dbReference type="EMBL" id="CADU01000259">
    <property type="protein sequence ID" value="CCA30016.1"/>
    <property type="molecule type" value="Genomic_DNA"/>
</dbReference>
<dbReference type="AlphaFoldDB" id="F0JAW3"/>
<proteinExistence type="predicted"/>